<proteinExistence type="predicted"/>
<gene>
    <name evidence="2" type="ORF">ACFO5R_08950</name>
</gene>
<feature type="region of interest" description="Disordered" evidence="1">
    <location>
        <begin position="120"/>
        <end position="142"/>
    </location>
</feature>
<sequence>MKRRNVIAIGGLGALGSSGAIVGAALYGSSSLDLERTDDGTVVRKDGEQIDSLSPAVTPVEDDDALLGVSIPERTTEQKVAVEVVWAIQRDGLWSDVTVELVATGDVRATLNPGIAASYSSTWGRSPSEAEGSTSSKRRYAYPRGTTAGRVHVLLTVLDNTDSEEGVVELEARLSARSLSGTRVELTVPAELISNLG</sequence>
<keyword evidence="3" id="KW-1185">Reference proteome</keyword>
<evidence type="ECO:0000313" key="2">
    <source>
        <dbReference type="EMBL" id="MFC4542053.1"/>
    </source>
</evidence>
<dbReference type="EMBL" id="JBHSFA010000005">
    <property type="protein sequence ID" value="MFC4542053.1"/>
    <property type="molecule type" value="Genomic_DNA"/>
</dbReference>
<comment type="caution">
    <text evidence="2">The sequence shown here is derived from an EMBL/GenBank/DDBJ whole genome shotgun (WGS) entry which is preliminary data.</text>
</comment>
<protein>
    <submittedName>
        <fullName evidence="2">Uncharacterized protein</fullName>
    </submittedName>
</protein>
<evidence type="ECO:0000256" key="1">
    <source>
        <dbReference type="SAM" id="MobiDB-lite"/>
    </source>
</evidence>
<name>A0ABD5PNJ4_9EURY</name>
<evidence type="ECO:0000313" key="3">
    <source>
        <dbReference type="Proteomes" id="UP001595898"/>
    </source>
</evidence>
<accession>A0ABD5PNJ4</accession>
<dbReference type="Proteomes" id="UP001595898">
    <property type="component" value="Unassembled WGS sequence"/>
</dbReference>
<reference evidence="2 3" key="1">
    <citation type="journal article" date="2019" name="Int. J. Syst. Evol. Microbiol.">
        <title>The Global Catalogue of Microorganisms (GCM) 10K type strain sequencing project: providing services to taxonomists for standard genome sequencing and annotation.</title>
        <authorList>
            <consortium name="The Broad Institute Genomics Platform"/>
            <consortium name="The Broad Institute Genome Sequencing Center for Infectious Disease"/>
            <person name="Wu L."/>
            <person name="Ma J."/>
        </authorList>
    </citation>
    <scope>NUCLEOTIDE SEQUENCE [LARGE SCALE GENOMIC DNA]</scope>
    <source>
        <strain evidence="2 3">WLHS5</strain>
    </source>
</reference>
<dbReference type="RefSeq" id="WP_250141459.1">
    <property type="nucleotide sequence ID" value="NZ_JALIQP010000004.1"/>
</dbReference>
<dbReference type="AlphaFoldDB" id="A0ABD5PNJ4"/>
<feature type="compositionally biased region" description="Polar residues" evidence="1">
    <location>
        <begin position="120"/>
        <end position="135"/>
    </location>
</feature>
<organism evidence="2 3">
    <name type="scientific">Halosolutus amylolyticus</name>
    <dbReference type="NCBI Taxonomy" id="2932267"/>
    <lineage>
        <taxon>Archaea</taxon>
        <taxon>Methanobacteriati</taxon>
        <taxon>Methanobacteriota</taxon>
        <taxon>Stenosarchaea group</taxon>
        <taxon>Halobacteria</taxon>
        <taxon>Halobacteriales</taxon>
        <taxon>Natrialbaceae</taxon>
        <taxon>Halosolutus</taxon>
    </lineage>
</organism>